<evidence type="ECO:0008006" key="6">
    <source>
        <dbReference type="Google" id="ProtNLM"/>
    </source>
</evidence>
<reference evidence="4" key="2">
    <citation type="submission" date="2025-09" db="UniProtKB">
        <authorList>
            <consortium name="Ensembl"/>
        </authorList>
    </citation>
    <scope>IDENTIFICATION</scope>
</reference>
<evidence type="ECO:0000313" key="5">
    <source>
        <dbReference type="Proteomes" id="UP000472275"/>
    </source>
</evidence>
<keyword evidence="3" id="KW-1133">Transmembrane helix</keyword>
<dbReference type="InParanoid" id="A0A663ETY5"/>
<dbReference type="CDD" id="cd11304">
    <property type="entry name" value="Cadherin_repeat"/>
    <property type="match status" value="1"/>
</dbReference>
<name>A0A663ETY5_AQUCH</name>
<keyword evidence="5" id="KW-1185">Reference proteome</keyword>
<keyword evidence="3" id="KW-0812">Transmembrane</keyword>
<organism evidence="4 5">
    <name type="scientific">Aquila chrysaetos chrysaetos</name>
    <dbReference type="NCBI Taxonomy" id="223781"/>
    <lineage>
        <taxon>Eukaryota</taxon>
        <taxon>Metazoa</taxon>
        <taxon>Chordata</taxon>
        <taxon>Craniata</taxon>
        <taxon>Vertebrata</taxon>
        <taxon>Euteleostomi</taxon>
        <taxon>Archelosauria</taxon>
        <taxon>Archosauria</taxon>
        <taxon>Dinosauria</taxon>
        <taxon>Saurischia</taxon>
        <taxon>Theropoda</taxon>
        <taxon>Coelurosauria</taxon>
        <taxon>Aves</taxon>
        <taxon>Neognathae</taxon>
        <taxon>Neoaves</taxon>
        <taxon>Telluraves</taxon>
        <taxon>Accipitrimorphae</taxon>
        <taxon>Accipitriformes</taxon>
        <taxon>Accipitridae</taxon>
        <taxon>Accipitrinae</taxon>
        <taxon>Aquila</taxon>
    </lineage>
</organism>
<dbReference type="GO" id="GO:0016020">
    <property type="term" value="C:membrane"/>
    <property type="evidence" value="ECO:0007669"/>
    <property type="project" value="UniProtKB-SubCell"/>
</dbReference>
<dbReference type="SUPFAM" id="SSF49313">
    <property type="entry name" value="Cadherin-like"/>
    <property type="match status" value="1"/>
</dbReference>
<sequence length="138" mass="15213">PAGEIRVVGPLDSEQHKSYRLTVRLTDIHNDLDPAKRRSRLCDVTVHLQTLRKEPLVVVRTEAVWHPPAWFVAVLTVSGALLLAALGCMARTLLAWWHWGCSGHAREKTRAQPLQVALAAGGTSGLQLPQCSILRAQE</sequence>
<feature type="transmembrane region" description="Helical" evidence="3">
    <location>
        <begin position="69"/>
        <end position="90"/>
    </location>
</feature>
<evidence type="ECO:0000256" key="3">
    <source>
        <dbReference type="SAM" id="Phobius"/>
    </source>
</evidence>
<evidence type="ECO:0000313" key="4">
    <source>
        <dbReference type="Ensembl" id="ENSACCP00020015404.1"/>
    </source>
</evidence>
<protein>
    <recommendedName>
        <fullName evidence="6">Cadherin domain-containing protein</fullName>
    </recommendedName>
</protein>
<keyword evidence="2 3" id="KW-0472">Membrane</keyword>
<accession>A0A663ETY5</accession>
<dbReference type="GeneTree" id="ENSGT00960000189485"/>
<comment type="subcellular location">
    <subcellularLocation>
        <location evidence="1">Membrane</location>
    </subcellularLocation>
</comment>
<proteinExistence type="predicted"/>
<dbReference type="AlphaFoldDB" id="A0A663ETY5"/>
<dbReference type="InterPro" id="IPR015919">
    <property type="entry name" value="Cadherin-like_sf"/>
</dbReference>
<evidence type="ECO:0000256" key="2">
    <source>
        <dbReference type="ARBA" id="ARBA00023136"/>
    </source>
</evidence>
<evidence type="ECO:0000256" key="1">
    <source>
        <dbReference type="ARBA" id="ARBA00004370"/>
    </source>
</evidence>
<dbReference type="Ensembl" id="ENSACCT00020016067.1">
    <property type="protein sequence ID" value="ENSACCP00020015404.1"/>
    <property type="gene ID" value="ENSACCG00020010567.1"/>
</dbReference>
<dbReference type="GO" id="GO:0005509">
    <property type="term" value="F:calcium ion binding"/>
    <property type="evidence" value="ECO:0007669"/>
    <property type="project" value="InterPro"/>
</dbReference>
<dbReference type="Proteomes" id="UP000472275">
    <property type="component" value="Chromosome 20"/>
</dbReference>
<reference evidence="4" key="1">
    <citation type="submission" date="2025-08" db="UniProtKB">
        <authorList>
            <consortium name="Ensembl"/>
        </authorList>
    </citation>
    <scope>IDENTIFICATION</scope>
</reference>